<keyword evidence="3 6" id="KW-0249">Electron transport</keyword>
<accession>A0A1G2JGB9</accession>
<keyword evidence="2 6" id="KW-0479">Metal-binding</keyword>
<dbReference type="GO" id="GO:0009055">
    <property type="term" value="F:electron transfer activity"/>
    <property type="evidence" value="ECO:0007669"/>
    <property type="project" value="UniProtKB-UniRule"/>
</dbReference>
<dbReference type="InterPro" id="IPR017896">
    <property type="entry name" value="4Fe4S_Fe-S-bd"/>
</dbReference>
<evidence type="ECO:0000256" key="3">
    <source>
        <dbReference type="ARBA" id="ARBA00022982"/>
    </source>
</evidence>
<dbReference type="PRINTS" id="PR00352">
    <property type="entry name" value="3FE4SFRDOXIN"/>
</dbReference>
<reference evidence="8 9" key="1">
    <citation type="journal article" date="2016" name="Nat. Commun.">
        <title>Thousands of microbial genomes shed light on interconnected biogeochemical processes in an aquifer system.</title>
        <authorList>
            <person name="Anantharaman K."/>
            <person name="Brown C.T."/>
            <person name="Hug L.A."/>
            <person name="Sharon I."/>
            <person name="Castelle C.J."/>
            <person name="Probst A.J."/>
            <person name="Thomas B.C."/>
            <person name="Singh A."/>
            <person name="Wilkins M.J."/>
            <person name="Karaoz U."/>
            <person name="Brodie E.L."/>
            <person name="Williams K.H."/>
            <person name="Hubbard S.S."/>
            <person name="Banfield J.F."/>
        </authorList>
    </citation>
    <scope>NUCLEOTIDE SEQUENCE [LARGE SCALE GENOMIC DNA]</scope>
</reference>
<gene>
    <name evidence="8" type="ORF">A2401_02205</name>
</gene>
<keyword evidence="4 6" id="KW-0408">Iron</keyword>
<dbReference type="InterPro" id="IPR017900">
    <property type="entry name" value="4Fe4S_Fe_S_CS"/>
</dbReference>
<keyword evidence="5 6" id="KW-0411">Iron-sulfur</keyword>
<dbReference type="SUPFAM" id="SSF54862">
    <property type="entry name" value="4Fe-4S ferredoxins"/>
    <property type="match status" value="1"/>
</dbReference>
<dbReference type="EMBL" id="MHPP01000001">
    <property type="protein sequence ID" value="OGZ85551.1"/>
    <property type="molecule type" value="Genomic_DNA"/>
</dbReference>
<evidence type="ECO:0000256" key="1">
    <source>
        <dbReference type="ARBA" id="ARBA00022448"/>
    </source>
</evidence>
<evidence type="ECO:0000256" key="5">
    <source>
        <dbReference type="ARBA" id="ARBA00023014"/>
    </source>
</evidence>
<evidence type="ECO:0000313" key="9">
    <source>
        <dbReference type="Proteomes" id="UP000177751"/>
    </source>
</evidence>
<evidence type="ECO:0000259" key="7">
    <source>
        <dbReference type="PROSITE" id="PS51379"/>
    </source>
</evidence>
<comment type="caution">
    <text evidence="8">The sequence shown here is derived from an EMBL/GenBank/DDBJ whole genome shotgun (WGS) entry which is preliminary data.</text>
</comment>
<evidence type="ECO:0000256" key="2">
    <source>
        <dbReference type="ARBA" id="ARBA00022723"/>
    </source>
</evidence>
<comment type="function">
    <text evidence="6">Ferredoxins are iron-sulfur proteins that transfer electrons in a wide variety of metabolic reactions.</text>
</comment>
<organism evidence="8 9">
    <name type="scientific">Candidatus Staskawiczbacteria bacterium RIFOXYC1_FULL_38_18</name>
    <dbReference type="NCBI Taxonomy" id="1802229"/>
    <lineage>
        <taxon>Bacteria</taxon>
        <taxon>Candidatus Staskawicziibacteriota</taxon>
    </lineage>
</organism>
<protein>
    <recommendedName>
        <fullName evidence="6">Ferredoxin</fullName>
    </recommendedName>
</protein>
<dbReference type="PANTHER" id="PTHR36923:SF3">
    <property type="entry name" value="FERREDOXIN"/>
    <property type="match status" value="1"/>
</dbReference>
<dbReference type="AlphaFoldDB" id="A0A1G2JGB9"/>
<keyword evidence="1 6" id="KW-0813">Transport</keyword>
<dbReference type="InterPro" id="IPR051269">
    <property type="entry name" value="Fe-S_cluster_ET"/>
</dbReference>
<dbReference type="PROSITE" id="PS51379">
    <property type="entry name" value="4FE4S_FER_2"/>
    <property type="match status" value="1"/>
</dbReference>
<evidence type="ECO:0000256" key="6">
    <source>
        <dbReference type="RuleBase" id="RU368020"/>
    </source>
</evidence>
<evidence type="ECO:0000256" key="4">
    <source>
        <dbReference type="ARBA" id="ARBA00023004"/>
    </source>
</evidence>
<evidence type="ECO:0000313" key="8">
    <source>
        <dbReference type="EMBL" id="OGZ85551.1"/>
    </source>
</evidence>
<dbReference type="Gene3D" id="3.30.70.20">
    <property type="match status" value="1"/>
</dbReference>
<dbReference type="InterPro" id="IPR001080">
    <property type="entry name" value="3Fe4S_ferredoxin"/>
</dbReference>
<dbReference type="PANTHER" id="PTHR36923">
    <property type="entry name" value="FERREDOXIN"/>
    <property type="match status" value="1"/>
</dbReference>
<name>A0A1G2JGB9_9BACT</name>
<sequence>MARIKHEREKCIGCGSCAVVCPKYFEMADDGKAHVIGSTIQDIEELEVKKIECAESASEICPVQCIHIEK</sequence>
<dbReference type="GO" id="GO:0051536">
    <property type="term" value="F:iron-sulfur cluster binding"/>
    <property type="evidence" value="ECO:0007669"/>
    <property type="project" value="UniProtKB-KW"/>
</dbReference>
<dbReference type="PROSITE" id="PS00198">
    <property type="entry name" value="4FE4S_FER_1"/>
    <property type="match status" value="1"/>
</dbReference>
<dbReference type="Pfam" id="PF13459">
    <property type="entry name" value="Fer4_15"/>
    <property type="match status" value="1"/>
</dbReference>
<feature type="domain" description="4Fe-4S ferredoxin-type" evidence="7">
    <location>
        <begin position="2"/>
        <end position="30"/>
    </location>
</feature>
<proteinExistence type="predicted"/>
<dbReference type="GO" id="GO:0005506">
    <property type="term" value="F:iron ion binding"/>
    <property type="evidence" value="ECO:0007669"/>
    <property type="project" value="UniProtKB-UniRule"/>
</dbReference>
<dbReference type="Proteomes" id="UP000177751">
    <property type="component" value="Unassembled WGS sequence"/>
</dbReference>
<dbReference type="STRING" id="1802229.A2401_02205"/>